<sequence length="362" mass="40749">MTSVRILSRAEAARIAVQAQLLTAQRPGDIVETVQSLTVLPIDPTAAIAPTADLILWSRIGWPYEPSDFRRLFHDDREIFEWHGFYRPMSDLPLFLPEMRRGPRSASARDWVASNERFRRDILDRLRVDGPLRPTDIEDTADVPWRSTGWTNDRNVLQMLEILTGVGEVAVDHRDAKGRWFDLAERIYPEVASPPDDDAARGRAERRLSALGIARRKATAQPGEPIDVGDIGVEVIVDGVDGRWRVDPILLDAGASDPRTALLSPHDRLVFDRVRLREIFGFEYVLEMYKPAASRRWGYFALPILHGDRLIGKLDATLDRRAGTLRINAVHEDEPFAGSTADAVDAEIDDLARWLGVDVARP</sequence>
<accession>A0ABZ0VGT5</accession>
<protein>
    <submittedName>
        <fullName evidence="1">Crosslink repair DNA glycosylase YcaQ family protein</fullName>
    </submittedName>
</protein>
<keyword evidence="2" id="KW-1185">Reference proteome</keyword>
<reference evidence="1 2" key="1">
    <citation type="submission" date="2023-06" db="EMBL/GenBank/DDBJ databases">
        <title>Rock-solubilizing bacteria, Microbacterium invictum, promotes re-establishment of vegetation in rocky wasteland by accelerating rock bio-weathering and reshaping soil bacterial community.</title>
        <authorList>
            <person name="Liu C."/>
        </authorList>
    </citation>
    <scope>NUCLEOTIDE SEQUENCE [LARGE SCALE GENOMIC DNA]</scope>
    <source>
        <strain evidence="1 2">X-18</strain>
    </source>
</reference>
<dbReference type="Proteomes" id="UP001324533">
    <property type="component" value="Chromosome"/>
</dbReference>
<dbReference type="EMBL" id="CP139779">
    <property type="protein sequence ID" value="WQB71735.1"/>
    <property type="molecule type" value="Genomic_DNA"/>
</dbReference>
<dbReference type="PANTHER" id="PTHR30528">
    <property type="entry name" value="CYTOPLASMIC PROTEIN"/>
    <property type="match status" value="1"/>
</dbReference>
<dbReference type="PANTHER" id="PTHR30528:SF0">
    <property type="entry name" value="CYTOPLASMIC PROTEIN"/>
    <property type="match status" value="1"/>
</dbReference>
<organism evidence="1 2">
    <name type="scientific">Microbacterium invictum</name>
    <dbReference type="NCBI Taxonomy" id="515415"/>
    <lineage>
        <taxon>Bacteria</taxon>
        <taxon>Bacillati</taxon>
        <taxon>Actinomycetota</taxon>
        <taxon>Actinomycetes</taxon>
        <taxon>Micrococcales</taxon>
        <taxon>Microbacteriaceae</taxon>
        <taxon>Microbacterium</taxon>
    </lineage>
</organism>
<evidence type="ECO:0000313" key="2">
    <source>
        <dbReference type="Proteomes" id="UP001324533"/>
    </source>
</evidence>
<dbReference type="RefSeq" id="WP_322411847.1">
    <property type="nucleotide sequence ID" value="NZ_CP139779.1"/>
</dbReference>
<dbReference type="Pfam" id="PF06224">
    <property type="entry name" value="AlkZ-like"/>
    <property type="match status" value="1"/>
</dbReference>
<proteinExistence type="predicted"/>
<evidence type="ECO:0000313" key="1">
    <source>
        <dbReference type="EMBL" id="WQB71735.1"/>
    </source>
</evidence>
<gene>
    <name evidence="1" type="ORF">T9R20_07215</name>
</gene>
<name>A0ABZ0VGT5_9MICO</name>
<dbReference type="InterPro" id="IPR009351">
    <property type="entry name" value="AlkZ-like"/>
</dbReference>